<protein>
    <submittedName>
        <fullName evidence="1">Type III secretion system protein PrgN</fullName>
    </submittedName>
</protein>
<sequence length="93" mass="10972">MKVNTFVYTHPINMYVIQHLAMPVETFCALYGFKQGTVSSWITRNKTVDSLPVTFIYCLGLASSKPMDFVYQKLLDYEEPYLKRKRIKRRIDL</sequence>
<accession>A0AAW8UTX2</accession>
<dbReference type="EMBL" id="JARQDV010000018">
    <property type="protein sequence ID" value="MDT2966093.1"/>
    <property type="molecule type" value="Genomic_DNA"/>
</dbReference>
<evidence type="ECO:0000313" key="2">
    <source>
        <dbReference type="Proteomes" id="UP001268896"/>
    </source>
</evidence>
<comment type="caution">
    <text evidence="1">The sequence shown here is derived from an EMBL/GenBank/DDBJ whole genome shotgun (WGS) entry which is preliminary data.</text>
</comment>
<evidence type="ECO:0000313" key="1">
    <source>
        <dbReference type="EMBL" id="MDT2966093.1"/>
    </source>
</evidence>
<dbReference type="Proteomes" id="UP001268896">
    <property type="component" value="Unassembled WGS sequence"/>
</dbReference>
<dbReference type="RefSeq" id="WP_005230920.1">
    <property type="nucleotide sequence ID" value="NZ_CABGIF010000025.1"/>
</dbReference>
<reference evidence="1" key="1">
    <citation type="submission" date="2023-03" db="EMBL/GenBank/DDBJ databases">
        <authorList>
            <person name="Shen W."/>
            <person name="Cai J."/>
        </authorList>
    </citation>
    <scope>NUCLEOTIDE SEQUENCE</scope>
    <source>
        <strain evidence="1">K72-2</strain>
    </source>
</reference>
<organism evidence="1 2">
    <name type="scientific">Enterococcus casseliflavus</name>
    <name type="common">Enterococcus flavescens</name>
    <dbReference type="NCBI Taxonomy" id="37734"/>
    <lineage>
        <taxon>Bacteria</taxon>
        <taxon>Bacillati</taxon>
        <taxon>Bacillota</taxon>
        <taxon>Bacilli</taxon>
        <taxon>Lactobacillales</taxon>
        <taxon>Enterococcaceae</taxon>
        <taxon>Enterococcus</taxon>
    </lineage>
</organism>
<gene>
    <name evidence="1" type="ORF">P7I32_16045</name>
</gene>
<dbReference type="AlphaFoldDB" id="A0AAW8UTX2"/>
<proteinExistence type="predicted"/>
<name>A0AAW8UTX2_ENTCA</name>